<proteinExistence type="predicted"/>
<dbReference type="EMBL" id="LJCR01001070">
    <property type="protein sequence ID" value="KPV51100.1"/>
    <property type="molecule type" value="Genomic_DNA"/>
</dbReference>
<dbReference type="Pfam" id="PF00092">
    <property type="entry name" value="VWA"/>
    <property type="match status" value="1"/>
</dbReference>
<feature type="domain" description="VWFA" evidence="2">
    <location>
        <begin position="37"/>
        <end position="218"/>
    </location>
</feature>
<protein>
    <recommendedName>
        <fullName evidence="2">VWFA domain-containing protein</fullName>
    </recommendedName>
</protein>
<dbReference type="SUPFAM" id="SSF53300">
    <property type="entry name" value="vWA-like"/>
    <property type="match status" value="1"/>
</dbReference>
<name>A0A0P9CXN5_9CHLR</name>
<feature type="non-terminal residue" evidence="3">
    <location>
        <position position="1"/>
    </location>
</feature>
<dbReference type="AlphaFoldDB" id="A0A0P9CXN5"/>
<dbReference type="Gene3D" id="3.40.50.410">
    <property type="entry name" value="von Willebrand factor, type A domain"/>
    <property type="match status" value="1"/>
</dbReference>
<evidence type="ECO:0000256" key="1">
    <source>
        <dbReference type="SAM" id="MobiDB-lite"/>
    </source>
</evidence>
<dbReference type="InterPro" id="IPR002035">
    <property type="entry name" value="VWF_A"/>
</dbReference>
<dbReference type="InterPro" id="IPR036465">
    <property type="entry name" value="vWFA_dom_sf"/>
</dbReference>
<evidence type="ECO:0000313" key="3">
    <source>
        <dbReference type="EMBL" id="KPV51100.1"/>
    </source>
</evidence>
<feature type="compositionally biased region" description="Pro residues" evidence="1">
    <location>
        <begin position="1"/>
        <end position="14"/>
    </location>
</feature>
<dbReference type="Proteomes" id="UP000050509">
    <property type="component" value="Unassembled WGS sequence"/>
</dbReference>
<dbReference type="PROSITE" id="PS50234">
    <property type="entry name" value="VWFA"/>
    <property type="match status" value="1"/>
</dbReference>
<reference evidence="3 4" key="1">
    <citation type="submission" date="2015-09" db="EMBL/GenBank/DDBJ databases">
        <title>Draft genome sequence of Kouleothrix aurantiaca JCM 19913.</title>
        <authorList>
            <person name="Hemp J."/>
        </authorList>
    </citation>
    <scope>NUCLEOTIDE SEQUENCE [LARGE SCALE GENOMIC DNA]</scope>
    <source>
        <strain evidence="3 4">COM-B</strain>
    </source>
</reference>
<comment type="caution">
    <text evidence="3">The sequence shown here is derived from an EMBL/GenBank/DDBJ whole genome shotgun (WGS) entry which is preliminary data.</text>
</comment>
<gene>
    <name evidence="3" type="ORF">SE17_23145</name>
</gene>
<keyword evidence="4" id="KW-1185">Reference proteome</keyword>
<dbReference type="SMART" id="SM00327">
    <property type="entry name" value="VWA"/>
    <property type="match status" value="1"/>
</dbReference>
<sequence>NTPSPTNTPAPTNTPLPGSGELTVRMVAGQPVSRNQNIEIILDASGSMNATIGDQRRIDIAHQALNTLLTELPATTNVALRAYGHRRSGDCNDIELIAPLGPLDSSALTARVNTIFPANLGQTPIGTSLQQGAEDLKNVSGDVRLVLVSDGEENCNVDPVQTAGQLRAQNPRLAIDVIGFTVDSATSDRLNAVAQAGGGSYFDAGNAQQLSAALREAILRSYRVLDANGTEVYRGIVGTSTTLPVGAYSIEVLGAESLQLQNIAVDGLKPAVVELNDQNGVLNAATPVPQ</sequence>
<evidence type="ECO:0000313" key="4">
    <source>
        <dbReference type="Proteomes" id="UP000050509"/>
    </source>
</evidence>
<evidence type="ECO:0000259" key="2">
    <source>
        <dbReference type="PROSITE" id="PS50234"/>
    </source>
</evidence>
<accession>A0A0P9CXN5</accession>
<feature type="region of interest" description="Disordered" evidence="1">
    <location>
        <begin position="1"/>
        <end position="20"/>
    </location>
</feature>
<organism evidence="3 4">
    <name type="scientific">Kouleothrix aurantiaca</name>
    <dbReference type="NCBI Taxonomy" id="186479"/>
    <lineage>
        <taxon>Bacteria</taxon>
        <taxon>Bacillati</taxon>
        <taxon>Chloroflexota</taxon>
        <taxon>Chloroflexia</taxon>
        <taxon>Chloroflexales</taxon>
        <taxon>Roseiflexineae</taxon>
        <taxon>Roseiflexaceae</taxon>
        <taxon>Kouleothrix</taxon>
    </lineage>
</organism>